<feature type="transmembrane region" description="Helical" evidence="1">
    <location>
        <begin position="194"/>
        <end position="214"/>
    </location>
</feature>
<keyword evidence="1" id="KW-1133">Transmembrane helix</keyword>
<sequence>MPETDPAATEMARSDFWREMLIAVVMGVATLATGWSSYQSSLWGGIQTFRLADMGSIGRQAAVKEVELGQQHVLELFMLERFLDAHEDGDERRAGFLLGRLSPELQAATRAWLESHPKDNPKAARSPFQVEGYVQPGADALAELRRKQAAAYAAADNANRTSDSYVRITVFFGLVLFLAGISAVLKGRWPRRGLVAASVVILVVTLFFLARMPLAAG</sequence>
<evidence type="ECO:0000313" key="2">
    <source>
        <dbReference type="EMBL" id="TXL81676.1"/>
    </source>
</evidence>
<evidence type="ECO:0000313" key="3">
    <source>
        <dbReference type="Proteomes" id="UP000321638"/>
    </source>
</evidence>
<dbReference type="EMBL" id="VDUZ01000003">
    <property type="protein sequence ID" value="TXL81676.1"/>
    <property type="molecule type" value="Genomic_DNA"/>
</dbReference>
<evidence type="ECO:0008006" key="4">
    <source>
        <dbReference type="Google" id="ProtNLM"/>
    </source>
</evidence>
<keyword evidence="1" id="KW-0472">Membrane</keyword>
<dbReference type="AlphaFoldDB" id="A0A5C8PTY4"/>
<feature type="transmembrane region" description="Helical" evidence="1">
    <location>
        <begin position="20"/>
        <end position="38"/>
    </location>
</feature>
<keyword evidence="1" id="KW-0812">Transmembrane</keyword>
<accession>A0A5C8PTY4</accession>
<evidence type="ECO:0000256" key="1">
    <source>
        <dbReference type="SAM" id="Phobius"/>
    </source>
</evidence>
<keyword evidence="3" id="KW-1185">Reference proteome</keyword>
<gene>
    <name evidence="2" type="ORF">FHP25_03865</name>
</gene>
<dbReference type="RefSeq" id="WP_147845584.1">
    <property type="nucleotide sequence ID" value="NZ_VDUZ01000003.1"/>
</dbReference>
<proteinExistence type="predicted"/>
<organism evidence="2 3">
    <name type="scientific">Vineibacter terrae</name>
    <dbReference type="NCBI Taxonomy" id="2586908"/>
    <lineage>
        <taxon>Bacteria</taxon>
        <taxon>Pseudomonadati</taxon>
        <taxon>Pseudomonadota</taxon>
        <taxon>Alphaproteobacteria</taxon>
        <taxon>Hyphomicrobiales</taxon>
        <taxon>Vineibacter</taxon>
    </lineage>
</organism>
<comment type="caution">
    <text evidence="2">The sequence shown here is derived from an EMBL/GenBank/DDBJ whole genome shotgun (WGS) entry which is preliminary data.</text>
</comment>
<feature type="transmembrane region" description="Helical" evidence="1">
    <location>
        <begin position="165"/>
        <end position="185"/>
    </location>
</feature>
<protein>
    <recommendedName>
        <fullName evidence="4">DUF4337 domain-containing protein</fullName>
    </recommendedName>
</protein>
<dbReference type="Proteomes" id="UP000321638">
    <property type="component" value="Unassembled WGS sequence"/>
</dbReference>
<dbReference type="OrthoDB" id="3078502at2"/>
<reference evidence="2 3" key="1">
    <citation type="submission" date="2019-06" db="EMBL/GenBank/DDBJ databases">
        <title>New taxonomy in bacterial strain CC-CFT640, isolated from vineyard.</title>
        <authorList>
            <person name="Lin S.-Y."/>
            <person name="Tsai C.-F."/>
            <person name="Young C.-C."/>
        </authorList>
    </citation>
    <scope>NUCLEOTIDE SEQUENCE [LARGE SCALE GENOMIC DNA]</scope>
    <source>
        <strain evidence="2 3">CC-CFT640</strain>
    </source>
</reference>
<name>A0A5C8PTY4_9HYPH</name>